<proteinExistence type="inferred from homology"/>
<dbReference type="CDD" id="cd14275">
    <property type="entry name" value="UBA_EF-Ts"/>
    <property type="match status" value="1"/>
</dbReference>
<evidence type="ECO:0000313" key="9">
    <source>
        <dbReference type="EMBL" id="HAV91915.1"/>
    </source>
</evidence>
<comment type="function">
    <text evidence="5 6">Associates with the EF-Tu.GDP complex and induces the exchange of GDP to GTP. It remains bound to the aminoacyl-tRNA.EF-Tu.GTP complex up to the GTP hydrolysis stage on the ribosome.</text>
</comment>
<keyword evidence="3 5" id="KW-0251">Elongation factor</keyword>
<dbReference type="InterPro" id="IPR018101">
    <property type="entry name" value="Transl_elong_Ts_CS"/>
</dbReference>
<dbReference type="Gene3D" id="1.10.8.10">
    <property type="entry name" value="DNA helicase RuvA subunit, C-terminal domain"/>
    <property type="match status" value="1"/>
</dbReference>
<protein>
    <recommendedName>
        <fullName evidence="2 5">Elongation factor Ts</fullName>
        <shortName evidence="5">EF-Ts</shortName>
    </recommendedName>
</protein>
<dbReference type="InterPro" id="IPR036402">
    <property type="entry name" value="EF-Ts_dimer_sf"/>
</dbReference>
<dbReference type="PANTHER" id="PTHR11741:SF0">
    <property type="entry name" value="ELONGATION FACTOR TS, MITOCHONDRIAL"/>
    <property type="match status" value="1"/>
</dbReference>
<dbReference type="Gene3D" id="3.30.479.20">
    <property type="entry name" value="Elongation factor Ts, dimerisation domain"/>
    <property type="match status" value="1"/>
</dbReference>
<comment type="caution">
    <text evidence="9">The sequence shown here is derived from an EMBL/GenBank/DDBJ whole genome shotgun (WGS) entry which is preliminary data.</text>
</comment>
<feature type="region of interest" description="Involved in Mg(2+) ion dislocation from EF-Tu" evidence="5">
    <location>
        <begin position="81"/>
        <end position="84"/>
    </location>
</feature>
<dbReference type="AlphaFoldDB" id="A0A350H8P9"/>
<dbReference type="SUPFAM" id="SSF46934">
    <property type="entry name" value="UBA-like"/>
    <property type="match status" value="1"/>
</dbReference>
<dbReference type="HAMAP" id="MF_00050">
    <property type="entry name" value="EF_Ts"/>
    <property type="match status" value="1"/>
</dbReference>
<evidence type="ECO:0000259" key="8">
    <source>
        <dbReference type="Pfam" id="PF00889"/>
    </source>
</evidence>
<dbReference type="FunFam" id="1.10.286.20:FF:000001">
    <property type="entry name" value="Elongation factor Ts"/>
    <property type="match status" value="1"/>
</dbReference>
<evidence type="ECO:0000256" key="2">
    <source>
        <dbReference type="ARBA" id="ARBA00016956"/>
    </source>
</evidence>
<dbReference type="GO" id="GO:0003746">
    <property type="term" value="F:translation elongation factor activity"/>
    <property type="evidence" value="ECO:0007669"/>
    <property type="project" value="UniProtKB-UniRule"/>
</dbReference>
<organism evidence="9 10">
    <name type="scientific">candidate division WOR-3 bacterium</name>
    <dbReference type="NCBI Taxonomy" id="2052148"/>
    <lineage>
        <taxon>Bacteria</taxon>
        <taxon>Bacteria division WOR-3</taxon>
    </lineage>
</organism>
<dbReference type="PANTHER" id="PTHR11741">
    <property type="entry name" value="ELONGATION FACTOR TS"/>
    <property type="match status" value="1"/>
</dbReference>
<reference evidence="9 10" key="1">
    <citation type="journal article" date="2018" name="Nat. Biotechnol.">
        <title>A standardized bacterial taxonomy based on genome phylogeny substantially revises the tree of life.</title>
        <authorList>
            <person name="Parks D.H."/>
            <person name="Chuvochina M."/>
            <person name="Waite D.W."/>
            <person name="Rinke C."/>
            <person name="Skarshewski A."/>
            <person name="Chaumeil P.A."/>
            <person name="Hugenholtz P."/>
        </authorList>
    </citation>
    <scope>NUCLEOTIDE SEQUENCE [LARGE SCALE GENOMIC DNA]</scope>
    <source>
        <strain evidence="9">UBA9956</strain>
    </source>
</reference>
<keyword evidence="4 5" id="KW-0648">Protein biosynthesis</keyword>
<dbReference type="InterPro" id="IPR001816">
    <property type="entry name" value="Transl_elong_EFTs/EF1B"/>
</dbReference>
<evidence type="ECO:0000256" key="1">
    <source>
        <dbReference type="ARBA" id="ARBA00005532"/>
    </source>
</evidence>
<gene>
    <name evidence="5 9" type="primary">tsf</name>
    <name evidence="9" type="ORF">DCW38_01875</name>
</gene>
<comment type="subcellular location">
    <subcellularLocation>
        <location evidence="5 7">Cytoplasm</location>
    </subcellularLocation>
</comment>
<dbReference type="NCBIfam" id="TIGR00116">
    <property type="entry name" value="tsf"/>
    <property type="match status" value="1"/>
</dbReference>
<dbReference type="SUPFAM" id="SSF54713">
    <property type="entry name" value="Elongation factor Ts (EF-Ts), dimerisation domain"/>
    <property type="match status" value="1"/>
</dbReference>
<evidence type="ECO:0000256" key="5">
    <source>
        <dbReference type="HAMAP-Rule" id="MF_00050"/>
    </source>
</evidence>
<accession>A0A350H8P9</accession>
<comment type="similarity">
    <text evidence="1 5 6">Belongs to the EF-Ts family.</text>
</comment>
<dbReference type="FunFam" id="1.10.8.10:FF:000001">
    <property type="entry name" value="Elongation factor Ts"/>
    <property type="match status" value="1"/>
</dbReference>
<dbReference type="Pfam" id="PF00889">
    <property type="entry name" value="EF_TS"/>
    <property type="match status" value="1"/>
</dbReference>
<dbReference type="InterPro" id="IPR014039">
    <property type="entry name" value="Transl_elong_EFTs/EF1B_dimer"/>
</dbReference>
<evidence type="ECO:0000256" key="7">
    <source>
        <dbReference type="RuleBase" id="RU000643"/>
    </source>
</evidence>
<name>A0A350H8P9_UNCW3</name>
<dbReference type="EMBL" id="DMZY01000059">
    <property type="protein sequence ID" value="HAV91915.1"/>
    <property type="molecule type" value="Genomic_DNA"/>
</dbReference>
<feature type="domain" description="Translation elongation factor EFTs/EF1B dimerisation" evidence="8">
    <location>
        <begin position="54"/>
        <end position="199"/>
    </location>
</feature>
<evidence type="ECO:0000313" key="10">
    <source>
        <dbReference type="Proteomes" id="UP000264062"/>
    </source>
</evidence>
<dbReference type="Proteomes" id="UP000264062">
    <property type="component" value="Unassembled WGS sequence"/>
</dbReference>
<keyword evidence="5" id="KW-0963">Cytoplasm</keyword>
<evidence type="ECO:0000256" key="3">
    <source>
        <dbReference type="ARBA" id="ARBA00022768"/>
    </source>
</evidence>
<dbReference type="Gene3D" id="1.10.286.20">
    <property type="match status" value="1"/>
</dbReference>
<dbReference type="GO" id="GO:0005737">
    <property type="term" value="C:cytoplasm"/>
    <property type="evidence" value="ECO:0007669"/>
    <property type="project" value="UniProtKB-SubCell"/>
</dbReference>
<dbReference type="InterPro" id="IPR009060">
    <property type="entry name" value="UBA-like_sf"/>
</dbReference>
<sequence>MEVTMEMIKRLKERTSLGIMDCKKALLETDGDEEKAIEYLRKNGILKAAKKSSRSANEGAIHAYIHTGNKLGVLVEVNCETDFVAKTPDFMKMVHQIAVHIAAAEVEPIYVSPEQVPADLIEKEKAIYMDQLSETKKPRNIIEKIVENKIKKYTEDISLMSQEFFGSEDKKTVADFIKENIAKFGENIVVSRFVVFKIGD</sequence>
<evidence type="ECO:0000256" key="6">
    <source>
        <dbReference type="RuleBase" id="RU000642"/>
    </source>
</evidence>
<dbReference type="PROSITE" id="PS01127">
    <property type="entry name" value="EF_TS_2"/>
    <property type="match status" value="1"/>
</dbReference>
<evidence type="ECO:0000256" key="4">
    <source>
        <dbReference type="ARBA" id="ARBA00022917"/>
    </source>
</evidence>